<evidence type="ECO:0000256" key="6">
    <source>
        <dbReference type="ARBA" id="ARBA00022490"/>
    </source>
</evidence>
<dbReference type="Pfam" id="PF00270">
    <property type="entry name" value="DEAD"/>
    <property type="match status" value="1"/>
</dbReference>
<dbReference type="SUPFAM" id="SSF63748">
    <property type="entry name" value="Tudor/PWWP/MBT"/>
    <property type="match status" value="1"/>
</dbReference>
<evidence type="ECO:0000259" key="17">
    <source>
        <dbReference type="PROSITE" id="PS50304"/>
    </source>
</evidence>
<feature type="domain" description="Helicase C-terminal" evidence="19">
    <location>
        <begin position="458"/>
        <end position="635"/>
    </location>
</feature>
<dbReference type="GO" id="GO:0031047">
    <property type="term" value="P:regulatory ncRNA-mediated gene silencing"/>
    <property type="evidence" value="ECO:0007669"/>
    <property type="project" value="UniProtKB-KW"/>
</dbReference>
<comment type="catalytic activity">
    <reaction evidence="15">
        <text>ATP + H2O = ADP + phosphate + H(+)</text>
        <dbReference type="Rhea" id="RHEA:13065"/>
        <dbReference type="ChEBI" id="CHEBI:15377"/>
        <dbReference type="ChEBI" id="CHEBI:15378"/>
        <dbReference type="ChEBI" id="CHEBI:30616"/>
        <dbReference type="ChEBI" id="CHEBI:43474"/>
        <dbReference type="ChEBI" id="CHEBI:456216"/>
        <dbReference type="EC" id="3.6.4.13"/>
    </reaction>
</comment>
<organism evidence="20 21">
    <name type="scientific">Hyalella azteca</name>
    <name type="common">Amphipod</name>
    <dbReference type="NCBI Taxonomy" id="294128"/>
    <lineage>
        <taxon>Eukaryota</taxon>
        <taxon>Metazoa</taxon>
        <taxon>Ecdysozoa</taxon>
        <taxon>Arthropoda</taxon>
        <taxon>Crustacea</taxon>
        <taxon>Multicrustacea</taxon>
        <taxon>Malacostraca</taxon>
        <taxon>Eumalacostraca</taxon>
        <taxon>Peracarida</taxon>
        <taxon>Amphipoda</taxon>
        <taxon>Senticaudata</taxon>
        <taxon>Talitrida</taxon>
        <taxon>Talitroidea</taxon>
        <taxon>Hyalellidae</taxon>
        <taxon>Hyalella</taxon>
    </lineage>
</organism>
<dbReference type="InterPro" id="IPR014001">
    <property type="entry name" value="Helicase_ATP-bd"/>
</dbReference>
<evidence type="ECO:0000256" key="8">
    <source>
        <dbReference type="ARBA" id="ARBA00022782"/>
    </source>
</evidence>
<accession>A0A8B7N1U0</accession>
<evidence type="ECO:0000256" key="3">
    <source>
        <dbReference type="ARBA" id="ARBA00012552"/>
    </source>
</evidence>
<dbReference type="GO" id="GO:0003723">
    <property type="term" value="F:RNA binding"/>
    <property type="evidence" value="ECO:0007669"/>
    <property type="project" value="TreeGrafter"/>
</dbReference>
<keyword evidence="6" id="KW-0963">Cytoplasm</keyword>
<evidence type="ECO:0000259" key="18">
    <source>
        <dbReference type="PROSITE" id="PS51192"/>
    </source>
</evidence>
<evidence type="ECO:0000256" key="10">
    <source>
        <dbReference type="ARBA" id="ARBA00022806"/>
    </source>
</evidence>
<evidence type="ECO:0000313" key="20">
    <source>
        <dbReference type="Proteomes" id="UP000694843"/>
    </source>
</evidence>
<feature type="domain" description="Tudor" evidence="17">
    <location>
        <begin position="1129"/>
        <end position="1202"/>
    </location>
</feature>
<evidence type="ECO:0000256" key="9">
    <source>
        <dbReference type="ARBA" id="ARBA00022801"/>
    </source>
</evidence>
<dbReference type="EC" id="3.6.4.13" evidence="3"/>
<dbReference type="SMART" id="SM00487">
    <property type="entry name" value="DEXDc"/>
    <property type="match status" value="1"/>
</dbReference>
<evidence type="ECO:0000259" key="19">
    <source>
        <dbReference type="PROSITE" id="PS51194"/>
    </source>
</evidence>
<evidence type="ECO:0000256" key="16">
    <source>
        <dbReference type="SAM" id="MobiDB-lite"/>
    </source>
</evidence>
<dbReference type="GO" id="GO:0051321">
    <property type="term" value="P:meiotic cell cycle"/>
    <property type="evidence" value="ECO:0007669"/>
    <property type="project" value="UniProtKB-KW"/>
</dbReference>
<dbReference type="PANTHER" id="PTHR18934">
    <property type="entry name" value="ATP-DEPENDENT RNA HELICASE"/>
    <property type="match status" value="1"/>
</dbReference>
<name>A0A8B7N1U0_HYAAZ</name>
<keyword evidence="8" id="KW-0221">Differentiation</keyword>
<dbReference type="Proteomes" id="UP000694843">
    <property type="component" value="Unplaced"/>
</dbReference>
<sequence>MSRFTANDYLNWFATKSLSFEPPKMTKVKIPKQRNKLEETVPLPLYKCRELGQHYVDRYHQQHVRETLESEESLPNTPDITSGGEQSLCMTGDVSSLAEDESSLTHSLRRVNLNQSVSSSCAAGASAFPQPEISLLDDESDTETLAGDEDVCDELDPSAETPSTTNKMPKKNTPVTVDYSLSALEEDTMQGSVAGALSLDTAVMAQEQLKVFQQYNFAHRDAKTEQLPVFKYKDEILNKIRGYRVVVIEGRTGCGKSTQVAQYILDEGRDEGYNVNICVTQPRKIAAVTLARRVCEERKWKLGSLVGYQVGLDNCTTEDTRLSYVTTEVLVQKLIVQKSLDQFTHIILDEVHERDQHTDFALLIVKKLLNTVSRNVKVILMSATIEADKFAKYFSTPVMGRLLPAPIVSINDMSQFNTEIYYLDHLAPIFREKMGSLMQESEPWVSEELSVLVVEIVQRFDRIDTLPSQGSSDELSTRGAVLVFVPGLMEIELIITKMRACAADNKWMLFPLHSSITLNEQEEAFAQCPLGYRKVIIATNIAESSITVSDVRYVIDLCMTKTLHCDPITNYTCLKLDWASKASCDQRAGRTGRTGNGRVYRMITHFKYKNLPNYTTPELLRCPLSVAVLKTKRLCMGEPAALLALALDPPNIADIARTILDLKQLGCLCVSPEASMSALDGELTYLGELAAQLPLDPRLSKLIVLGQALGCLREAIIIGEAELVVLGQALGCLRDSSWSPIRRDEGFSYRRSNISGHCTMKMLVWRNLHGREAFREFGGKAQRDHSSFRPHLSGASRRPINDSGVTSSEVQWAKKSYVQLQQLREVQKLVEELTDRLKYLRVVPLNLQNPVTDHQQTVLKLCIAGAFFPHYFRRCRSDDYERETNIELNGHDPYNTVIVRRLPVQSAVLYEPQIRELFKECSTDVAIEIENSKAYVMFRRARSAEGSEEAQQSIPGEFPTAMYIALKMVQVPRFKDALQINLFSAVDTERLLAVLEEERSAAVCTAAMDASSSIDGNMSNSTLSLALSGISSDMNSSRQSSYSYSRVLRYGGRQMLSARTSGFRPAELPPSDQLSWRITIVYVETAGRVWARSDKCAAEHLQFVSSTINLALQSVDDQDVPGAELTGDRLAVNEPVLAPRTNAEGATQYARAQIEERPRGFNSAHARNREEKLIKVFFVDYGNTALVPVSSLKQLPEALLSVPRMAVECCLCFLRPVSTSCGGAAWSKEANDFAKRRLTNKKFLAKVYSCVHGMARIELFDKQPGNDRLQNFNDLLLVKGFAVRALEPLESQEDHRMRLQYMYSSDRTCTPPGRVLGGPDSSFCSSSLSLSSALSTTSLGSSAFSARPTTRKSRLLGPYSPLQLQFHALQFNTLGKKVRIEPESVNSTALDMEPQNPHDRMLVSSFVSLSGSEEHLVARNTTLMPAVPGLLSICCLTFCHGADMRVSEDGCEYTGAIIGLGADPDTGYPAYPDDDIELAFDIPFTNHDLEKINKVRYLLNCMLSGPPGSAGALDPAALAERQKLLRTSLLQLLDEQKPYKRPETSASAYKWNVIPASSLLEPITEPDEMVQGTPVFPLHRGVALATHSTLSRLKRTDALVRAYNDVMRSASSGRHDNMSMWERCYACDASLVTLRDVGEHLDSIAHQDRVAALKRVHTGVRDAF</sequence>
<keyword evidence="13" id="KW-0943">RNA-mediated gene silencing</keyword>
<feature type="region of interest" description="Disordered" evidence="16">
    <location>
        <begin position="139"/>
        <end position="173"/>
    </location>
</feature>
<dbReference type="GeneID" id="108664989"/>
<dbReference type="InterPro" id="IPR001650">
    <property type="entry name" value="Helicase_C-like"/>
</dbReference>
<comment type="subcellular location">
    <subcellularLocation>
        <location evidence="1">Cytoplasm</location>
    </subcellularLocation>
</comment>
<keyword evidence="7" id="KW-0547">Nucleotide-binding</keyword>
<feature type="domain" description="Helicase ATP-binding" evidence="18">
    <location>
        <begin position="237"/>
        <end position="403"/>
    </location>
</feature>
<reference evidence="21" key="1">
    <citation type="submission" date="2025-08" db="UniProtKB">
        <authorList>
            <consortium name="RefSeq"/>
        </authorList>
    </citation>
    <scope>IDENTIFICATION</scope>
    <source>
        <tissue evidence="21">Whole organism</tissue>
    </source>
</reference>
<dbReference type="KEGG" id="hazt:108664989"/>
<dbReference type="GO" id="GO:0003724">
    <property type="term" value="F:RNA helicase activity"/>
    <property type="evidence" value="ECO:0007669"/>
    <property type="project" value="UniProtKB-EC"/>
</dbReference>
<keyword evidence="9" id="KW-0378">Hydrolase</keyword>
<feature type="compositionally biased region" description="Polar residues" evidence="16">
    <location>
        <begin position="73"/>
        <end position="88"/>
    </location>
</feature>
<dbReference type="OrthoDB" id="66977at2759"/>
<evidence type="ECO:0000256" key="7">
    <source>
        <dbReference type="ARBA" id="ARBA00022741"/>
    </source>
</evidence>
<protein>
    <recommendedName>
        <fullName evidence="4">Probable ATP-dependent RNA helicase spindle-E</fullName>
        <ecNumber evidence="3">3.6.4.13</ecNumber>
    </recommendedName>
</protein>
<dbReference type="SMART" id="SM00847">
    <property type="entry name" value="HA2"/>
    <property type="match status" value="1"/>
</dbReference>
<keyword evidence="5" id="KW-0217">Developmental protein</keyword>
<keyword evidence="14" id="KW-0469">Meiosis</keyword>
<evidence type="ECO:0000256" key="1">
    <source>
        <dbReference type="ARBA" id="ARBA00004496"/>
    </source>
</evidence>
<dbReference type="Pfam" id="PF00271">
    <property type="entry name" value="Helicase_C"/>
    <property type="match status" value="1"/>
</dbReference>
<evidence type="ECO:0000256" key="15">
    <source>
        <dbReference type="ARBA" id="ARBA00047984"/>
    </source>
</evidence>
<dbReference type="PROSITE" id="PS51192">
    <property type="entry name" value="HELICASE_ATP_BIND_1"/>
    <property type="match status" value="1"/>
</dbReference>
<evidence type="ECO:0000256" key="4">
    <source>
        <dbReference type="ARBA" id="ARBA00013352"/>
    </source>
</evidence>
<evidence type="ECO:0000256" key="2">
    <source>
        <dbReference type="ARBA" id="ARBA00008792"/>
    </source>
</evidence>
<dbReference type="Pfam" id="PF00567">
    <property type="entry name" value="TUDOR"/>
    <property type="match status" value="1"/>
</dbReference>
<dbReference type="Gene3D" id="2.40.50.90">
    <property type="match status" value="1"/>
</dbReference>
<dbReference type="PANTHER" id="PTHR18934:SF113">
    <property type="entry name" value="ATP-DEPENDENT RNA HELICASE TDRD9"/>
    <property type="match status" value="1"/>
</dbReference>
<keyword evidence="10 21" id="KW-0347">Helicase</keyword>
<keyword evidence="20" id="KW-1185">Reference proteome</keyword>
<dbReference type="CTD" id="41919"/>
<dbReference type="GO" id="GO:0016787">
    <property type="term" value="F:hydrolase activity"/>
    <property type="evidence" value="ECO:0007669"/>
    <property type="project" value="UniProtKB-KW"/>
</dbReference>
<dbReference type="GO" id="GO:0005524">
    <property type="term" value="F:ATP binding"/>
    <property type="evidence" value="ECO:0007669"/>
    <property type="project" value="UniProtKB-KW"/>
</dbReference>
<evidence type="ECO:0000256" key="12">
    <source>
        <dbReference type="ARBA" id="ARBA00022871"/>
    </source>
</evidence>
<evidence type="ECO:0000256" key="5">
    <source>
        <dbReference type="ARBA" id="ARBA00022473"/>
    </source>
</evidence>
<dbReference type="InterPro" id="IPR007502">
    <property type="entry name" value="Helicase-assoc_dom"/>
</dbReference>
<gene>
    <name evidence="21" type="primary">LOC108664989</name>
</gene>
<evidence type="ECO:0000256" key="13">
    <source>
        <dbReference type="ARBA" id="ARBA00023158"/>
    </source>
</evidence>
<dbReference type="OMA" id="ETRLTYC"/>
<keyword evidence="12" id="KW-0744">Spermatogenesis</keyword>
<proteinExistence type="inferred from homology"/>
<feature type="region of interest" description="Disordered" evidence="16">
    <location>
        <begin position="781"/>
        <end position="803"/>
    </location>
</feature>
<dbReference type="GO" id="GO:0005737">
    <property type="term" value="C:cytoplasm"/>
    <property type="evidence" value="ECO:0007669"/>
    <property type="project" value="UniProtKB-SubCell"/>
</dbReference>
<dbReference type="Gene3D" id="1.20.120.1080">
    <property type="match status" value="1"/>
</dbReference>
<dbReference type="CDD" id="cd18791">
    <property type="entry name" value="SF2_C_RHA"/>
    <property type="match status" value="1"/>
</dbReference>
<dbReference type="InterPro" id="IPR011545">
    <property type="entry name" value="DEAD/DEAH_box_helicase_dom"/>
</dbReference>
<dbReference type="GO" id="GO:0007283">
    <property type="term" value="P:spermatogenesis"/>
    <property type="evidence" value="ECO:0007669"/>
    <property type="project" value="UniProtKB-KW"/>
</dbReference>
<dbReference type="InterPro" id="IPR027417">
    <property type="entry name" value="P-loop_NTPase"/>
</dbReference>
<feature type="compositionally biased region" description="Acidic residues" evidence="16">
    <location>
        <begin position="139"/>
        <end position="157"/>
    </location>
</feature>
<dbReference type="RefSeq" id="XP_018007189.1">
    <property type="nucleotide sequence ID" value="XM_018151700.2"/>
</dbReference>
<evidence type="ECO:0000313" key="21">
    <source>
        <dbReference type="RefSeq" id="XP_018007189.1"/>
    </source>
</evidence>
<dbReference type="PROSITE" id="PS51194">
    <property type="entry name" value="HELICASE_CTER"/>
    <property type="match status" value="1"/>
</dbReference>
<dbReference type="SMART" id="SM00490">
    <property type="entry name" value="HELICc"/>
    <property type="match status" value="1"/>
</dbReference>
<feature type="region of interest" description="Disordered" evidence="16">
    <location>
        <begin position="66"/>
        <end position="88"/>
    </location>
</feature>
<dbReference type="GO" id="GO:0030154">
    <property type="term" value="P:cell differentiation"/>
    <property type="evidence" value="ECO:0007669"/>
    <property type="project" value="UniProtKB-KW"/>
</dbReference>
<dbReference type="InterPro" id="IPR035437">
    <property type="entry name" value="SNase_OB-fold_sf"/>
</dbReference>
<keyword evidence="11" id="KW-0067">ATP-binding</keyword>
<dbReference type="SUPFAM" id="SSF52540">
    <property type="entry name" value="P-loop containing nucleoside triphosphate hydrolases"/>
    <property type="match status" value="1"/>
</dbReference>
<dbReference type="PROSITE" id="PS50304">
    <property type="entry name" value="TUDOR"/>
    <property type="match status" value="1"/>
</dbReference>
<evidence type="ECO:0000256" key="14">
    <source>
        <dbReference type="ARBA" id="ARBA00023254"/>
    </source>
</evidence>
<dbReference type="InterPro" id="IPR002999">
    <property type="entry name" value="Tudor"/>
</dbReference>
<evidence type="ECO:0000256" key="11">
    <source>
        <dbReference type="ARBA" id="ARBA00022840"/>
    </source>
</evidence>
<dbReference type="Gene3D" id="3.40.50.300">
    <property type="entry name" value="P-loop containing nucleotide triphosphate hydrolases"/>
    <property type="match status" value="2"/>
</dbReference>
<comment type="similarity">
    <text evidence="2">Belongs to the DEAD box helicase family. DEAH subfamily.</text>
</comment>
<dbReference type="SMART" id="SM00333">
    <property type="entry name" value="TUDOR"/>
    <property type="match status" value="1"/>
</dbReference>
<dbReference type="Gene3D" id="2.30.30.140">
    <property type="match status" value="1"/>
</dbReference>